<name>A0A5C2RWD4_9APHY</name>
<feature type="region of interest" description="Disordered" evidence="7">
    <location>
        <begin position="471"/>
        <end position="493"/>
    </location>
</feature>
<keyword evidence="13" id="KW-1185">Reference proteome</keyword>
<dbReference type="STRING" id="1328759.A0A5C2RWD4"/>
<feature type="transmembrane region" description="Helical" evidence="8">
    <location>
        <begin position="817"/>
        <end position="842"/>
    </location>
</feature>
<feature type="compositionally biased region" description="Basic and acidic residues" evidence="7">
    <location>
        <begin position="482"/>
        <end position="493"/>
    </location>
</feature>
<evidence type="ECO:0000256" key="3">
    <source>
        <dbReference type="ARBA" id="ARBA00022448"/>
    </source>
</evidence>
<evidence type="ECO:0000256" key="6">
    <source>
        <dbReference type="ARBA" id="ARBA00023136"/>
    </source>
</evidence>
<keyword evidence="3" id="KW-0813">Transport</keyword>
<dbReference type="InterPro" id="IPR003864">
    <property type="entry name" value="CSC1/OSCA1-like_7TM"/>
</dbReference>
<comment type="similarity">
    <text evidence="2">Belongs to the CSC1 (TC 1.A.17) family.</text>
</comment>
<feature type="transmembrane region" description="Helical" evidence="8">
    <location>
        <begin position="710"/>
        <end position="732"/>
    </location>
</feature>
<feature type="domain" description="CSC1/OSCA1-like N-terminal transmembrane" evidence="10">
    <location>
        <begin position="60"/>
        <end position="184"/>
    </location>
</feature>
<dbReference type="InterPro" id="IPR032880">
    <property type="entry name" value="CSC1/OSCA1-like_N"/>
</dbReference>
<feature type="transmembrane region" description="Helical" evidence="8">
    <location>
        <begin position="622"/>
        <end position="645"/>
    </location>
</feature>
<comment type="subcellular location">
    <subcellularLocation>
        <location evidence="1">Membrane</location>
        <topology evidence="1">Multi-pass membrane protein</topology>
    </subcellularLocation>
</comment>
<dbReference type="GO" id="GO:0005227">
    <property type="term" value="F:calcium-activated cation channel activity"/>
    <property type="evidence" value="ECO:0007669"/>
    <property type="project" value="InterPro"/>
</dbReference>
<dbReference type="GO" id="GO:0005886">
    <property type="term" value="C:plasma membrane"/>
    <property type="evidence" value="ECO:0007669"/>
    <property type="project" value="TreeGrafter"/>
</dbReference>
<evidence type="ECO:0000256" key="5">
    <source>
        <dbReference type="ARBA" id="ARBA00022989"/>
    </source>
</evidence>
<feature type="transmembrane region" description="Helical" evidence="8">
    <location>
        <begin position="897"/>
        <end position="915"/>
    </location>
</feature>
<dbReference type="OrthoDB" id="1689567at2759"/>
<feature type="transmembrane region" description="Helical" evidence="8">
    <location>
        <begin position="665"/>
        <end position="689"/>
    </location>
</feature>
<feature type="transmembrane region" description="Helical" evidence="8">
    <location>
        <begin position="16"/>
        <end position="34"/>
    </location>
</feature>
<evidence type="ECO:0000256" key="1">
    <source>
        <dbReference type="ARBA" id="ARBA00004141"/>
    </source>
</evidence>
<gene>
    <name evidence="12" type="ORF">L227DRAFT_343347</name>
</gene>
<dbReference type="EMBL" id="ML122303">
    <property type="protein sequence ID" value="RPD54646.1"/>
    <property type="molecule type" value="Genomic_DNA"/>
</dbReference>
<evidence type="ECO:0000256" key="8">
    <source>
        <dbReference type="SAM" id="Phobius"/>
    </source>
</evidence>
<feature type="transmembrane region" description="Helical" evidence="8">
    <location>
        <begin position="873"/>
        <end position="891"/>
    </location>
</feature>
<evidence type="ECO:0000256" key="7">
    <source>
        <dbReference type="SAM" id="MobiDB-lite"/>
    </source>
</evidence>
<proteinExistence type="inferred from homology"/>
<evidence type="ECO:0000313" key="13">
    <source>
        <dbReference type="Proteomes" id="UP000313359"/>
    </source>
</evidence>
<protein>
    <recommendedName>
        <fullName evidence="14">DUF221-domain-containing protein</fullName>
    </recommendedName>
</protein>
<sequence>MATIQNRPFSKDYSGLINQSVVAGGIFLITISAHEFMRRKRRGKGPFKHGLGSVESWEFGYLYQGRSWAKRPSPPLPRTKWPLGWIKQVLTFPEDRLNELRGVDATLYIRFLRGCFWFAVIQSFSTLLVLFPIHVTFSDGTVSSKSMTRASISSLVTTEKGLSLLWVHIVLLIWITFTWFGTLYWICRGAFHFRAQNILAAANRAASETRAERRAQYNPHPHPQYPFHALPPLDDDHSNRGLRLRTVMVTNIPQALRSEKDLKEYFEYFLSRRVARPAIGITSSTQPGFLNKMLAFFFNRARRIPAHVHLTRPPSGEHNGSDAERGSPTQDPTSGLFDPPAIDRVVMVRRMNELASLMERREEILRLLETAHIKLARKALTCVQAAVETRRFSGVFRDAARRMSIAVKRVSVAGPLDVEAVSQGDGEDGTEEGEDRMHLLIRTLKPYLPALDSELRADIHNSGWRRHFAKTHGDLESGQPATKEKQPKSSEPEKTIWDALLSLPRSTLDDYQPLIHLSSLLRGKTVPAIDFYTAKLLVVTNMITEKRSMPLTNFEAMPTAFVTFVDPADARRACKYLAVHPDNPLQCLVSMAPMYEDLDWTRLMKPTFRVEFVKDWVVELGVWAFTIFWVFPVSFFVGLVNIQNLSTLVPGLLNFLSTHQWEEELLQSFVPTVLVALLSLLIPLLLLLIGKRAHTIATLSALHDRIMTRYYKFLVVNVLVFFCVGTVALQSFLLSFKSISSEKLATVIAQSFPVAAPFYVGWFIFTTAMHGGLELALFGLPLIVYPATRRQVTPRKRAMGIRPRTFNYYYWLPNHVLVMHVLLVFALLNPLVIPFALVYFAVERTVVKNQLLHVYAKNYEGNGQVLLIRMVRYSLDGLILAQVVFLAYMVVNKKTVNVAISAVLIIITAMYKVFMTRMCRSRFERDDVLEAQVVCGTGQPTEELIDDAAPLDGENHRNDLETKMSGGSTSEVWPWKLPLRLNFAYATIASRQRKVPRHLPNPFGPFGAARRSDSTVPLNELAPASPTDESEAPKCPVLETWQEVSGEDQVRSSSPEEMAPAVVTKHPPHPAWEDESSPSHTYDNPYYTRDIENVLWLPRDPLNILNLDDTIDLRMSLTSQPGAGRLGAWGEDQFIETGLSIPFATSFGSIDEEESESLRPSLYRRLDGTEQIQLPPAIASRIESHDGDVEEAPIYRRQSKRRRASQSTTRSHVGIGRPSVFDVRSSTGYRSMSVGSAVSQASSRGAPSTFLMPSDAHRRNRAASMDHELGMRRPPQIPSFGARSVLTVNDPTSLGATSVASTPPIFRHGSSGSKVITMHEAVYGVAIAEEEDAAEDARERDEEEAEEAQQPKSWLTSWMFRAA</sequence>
<dbReference type="InterPro" id="IPR045122">
    <property type="entry name" value="Csc1-like"/>
</dbReference>
<dbReference type="Pfam" id="PF13967">
    <property type="entry name" value="RSN1_TM"/>
    <property type="match status" value="1"/>
</dbReference>
<keyword evidence="4 8" id="KW-0812">Transmembrane</keyword>
<dbReference type="Pfam" id="PF02714">
    <property type="entry name" value="RSN1_7TM"/>
    <property type="match status" value="1"/>
</dbReference>
<evidence type="ECO:0000313" key="12">
    <source>
        <dbReference type="EMBL" id="RPD54646.1"/>
    </source>
</evidence>
<feature type="domain" description="CSC1/OSCA1-like 7TM region" evidence="9">
    <location>
        <begin position="615"/>
        <end position="888"/>
    </location>
</feature>
<feature type="region of interest" description="Disordered" evidence="7">
    <location>
        <begin position="1330"/>
        <end position="1363"/>
    </location>
</feature>
<evidence type="ECO:0008006" key="14">
    <source>
        <dbReference type="Google" id="ProtNLM"/>
    </source>
</evidence>
<keyword evidence="6 8" id="KW-0472">Membrane</keyword>
<evidence type="ECO:0000256" key="2">
    <source>
        <dbReference type="ARBA" id="ARBA00007779"/>
    </source>
</evidence>
<feature type="transmembrane region" description="Helical" evidence="8">
    <location>
        <begin position="165"/>
        <end position="187"/>
    </location>
</feature>
<evidence type="ECO:0000256" key="4">
    <source>
        <dbReference type="ARBA" id="ARBA00022692"/>
    </source>
</evidence>
<accession>A0A5C2RWD4</accession>
<organism evidence="12 13">
    <name type="scientific">Lentinus tigrinus ALCF2SS1-6</name>
    <dbReference type="NCBI Taxonomy" id="1328759"/>
    <lineage>
        <taxon>Eukaryota</taxon>
        <taxon>Fungi</taxon>
        <taxon>Dikarya</taxon>
        <taxon>Basidiomycota</taxon>
        <taxon>Agaricomycotina</taxon>
        <taxon>Agaricomycetes</taxon>
        <taxon>Polyporales</taxon>
        <taxon>Polyporaceae</taxon>
        <taxon>Lentinus</taxon>
    </lineage>
</organism>
<evidence type="ECO:0000259" key="11">
    <source>
        <dbReference type="Pfam" id="PF14703"/>
    </source>
</evidence>
<feature type="transmembrane region" description="Helical" evidence="8">
    <location>
        <begin position="115"/>
        <end position="137"/>
    </location>
</feature>
<dbReference type="Proteomes" id="UP000313359">
    <property type="component" value="Unassembled WGS sequence"/>
</dbReference>
<feature type="domain" description="CSC1/OSCA1-like cytosolic" evidence="11">
    <location>
        <begin position="340"/>
        <end position="600"/>
    </location>
</feature>
<evidence type="ECO:0000259" key="9">
    <source>
        <dbReference type="Pfam" id="PF02714"/>
    </source>
</evidence>
<dbReference type="InterPro" id="IPR027815">
    <property type="entry name" value="CSC1/OSCA1-like_cyt"/>
</dbReference>
<evidence type="ECO:0000259" key="10">
    <source>
        <dbReference type="Pfam" id="PF13967"/>
    </source>
</evidence>
<keyword evidence="5 8" id="KW-1133">Transmembrane helix</keyword>
<dbReference type="PANTHER" id="PTHR13018:SF139">
    <property type="entry name" value="PHOSPHATE METABOLISM PROTEIN 7"/>
    <property type="match status" value="1"/>
</dbReference>
<feature type="region of interest" description="Disordered" evidence="7">
    <location>
        <begin position="996"/>
        <end position="1079"/>
    </location>
</feature>
<reference evidence="12" key="1">
    <citation type="journal article" date="2018" name="Genome Biol. Evol.">
        <title>Genomics and development of Lentinus tigrinus, a white-rot wood-decaying mushroom with dimorphic fruiting bodies.</title>
        <authorList>
            <person name="Wu B."/>
            <person name="Xu Z."/>
            <person name="Knudson A."/>
            <person name="Carlson A."/>
            <person name="Chen N."/>
            <person name="Kovaka S."/>
            <person name="LaButti K."/>
            <person name="Lipzen A."/>
            <person name="Pennachio C."/>
            <person name="Riley R."/>
            <person name="Schakwitz W."/>
            <person name="Umezawa K."/>
            <person name="Ohm R.A."/>
            <person name="Grigoriev I.V."/>
            <person name="Nagy L.G."/>
            <person name="Gibbons J."/>
            <person name="Hibbett D."/>
        </authorList>
    </citation>
    <scope>NUCLEOTIDE SEQUENCE [LARGE SCALE GENOMIC DNA]</scope>
    <source>
        <strain evidence="12">ALCF2SS1-6</strain>
    </source>
</reference>
<feature type="region of interest" description="Disordered" evidence="7">
    <location>
        <begin position="1196"/>
        <end position="1219"/>
    </location>
</feature>
<feature type="transmembrane region" description="Helical" evidence="8">
    <location>
        <begin position="772"/>
        <end position="788"/>
    </location>
</feature>
<dbReference type="Pfam" id="PF14703">
    <property type="entry name" value="PHM7_cyt"/>
    <property type="match status" value="1"/>
</dbReference>
<dbReference type="PANTHER" id="PTHR13018">
    <property type="entry name" value="PROBABLE MEMBRANE PROTEIN DUF221-RELATED"/>
    <property type="match status" value="1"/>
</dbReference>
<feature type="region of interest" description="Disordered" evidence="7">
    <location>
        <begin position="308"/>
        <end position="339"/>
    </location>
</feature>